<dbReference type="PATRIC" id="fig|200450.4.peg.3098"/>
<reference evidence="3 5" key="1">
    <citation type="submission" date="2015-02" db="EMBL/GenBank/DDBJ databases">
        <title>Two Pseudomonas sp. nov. isolated from raw milk.</title>
        <authorList>
            <person name="Wenning M."/>
            <person name="von Neubeck M."/>
            <person name="Huptas C."/>
            <person name="Scherer S."/>
        </authorList>
    </citation>
    <scope>NUCLEOTIDE SEQUENCE [LARGE SCALE GENOMIC DNA]</scope>
    <source>
        <strain evidence="3 5">DSM 14937</strain>
    </source>
</reference>
<sequence length="104" mass="10986">MKTLTALFAATALTLTAGLAQADVRPDHIEGLVKSGAVMPFDKLNAAAVATHPGASITDTELDTKHGVANQYVYEVDLTDTTGKRFEVKLDAKTGAVLENKQDT</sequence>
<dbReference type="RefSeq" id="WP_057007085.1">
    <property type="nucleotide sequence ID" value="NZ_CP142151.1"/>
</dbReference>
<dbReference type="Pfam" id="PF03413">
    <property type="entry name" value="PepSY"/>
    <property type="match status" value="1"/>
</dbReference>
<feature type="chain" id="PRO_5006430531" evidence="1">
    <location>
        <begin position="23"/>
        <end position="104"/>
    </location>
</feature>
<dbReference type="Gene3D" id="3.10.450.40">
    <property type="match status" value="1"/>
</dbReference>
<evidence type="ECO:0000256" key="1">
    <source>
        <dbReference type="SAM" id="SignalP"/>
    </source>
</evidence>
<keyword evidence="1" id="KW-0732">Signal</keyword>
<dbReference type="EMBL" id="LT629760">
    <property type="protein sequence ID" value="SDR70412.1"/>
    <property type="molecule type" value="Genomic_DNA"/>
</dbReference>
<evidence type="ECO:0000313" key="6">
    <source>
        <dbReference type="Proteomes" id="UP000183126"/>
    </source>
</evidence>
<dbReference type="GeneID" id="93501576"/>
<evidence type="ECO:0000313" key="4">
    <source>
        <dbReference type="EMBL" id="SDR70412.1"/>
    </source>
</evidence>
<dbReference type="InterPro" id="IPR025711">
    <property type="entry name" value="PepSY"/>
</dbReference>
<dbReference type="Proteomes" id="UP000052019">
    <property type="component" value="Unassembled WGS sequence"/>
</dbReference>
<reference evidence="4 6" key="2">
    <citation type="submission" date="2016-10" db="EMBL/GenBank/DDBJ databases">
        <authorList>
            <person name="Varghese N."/>
            <person name="Submissions S."/>
        </authorList>
    </citation>
    <scope>NUCLEOTIDE SEQUENCE [LARGE SCALE GENOMIC DNA]</scope>
    <source>
        <strain evidence="4 6">BS3111</strain>
    </source>
</reference>
<evidence type="ECO:0000313" key="3">
    <source>
        <dbReference type="EMBL" id="KRP61666.1"/>
    </source>
</evidence>
<protein>
    <submittedName>
        <fullName evidence="3">Peptidase M4</fullName>
    </submittedName>
    <submittedName>
        <fullName evidence="4">Uncharacterized membrane protein YkoI</fullName>
    </submittedName>
</protein>
<dbReference type="OrthoDB" id="7027104at2"/>
<organism evidence="3 5">
    <name type="scientific">Pseudomonas trivialis</name>
    <dbReference type="NCBI Taxonomy" id="200450"/>
    <lineage>
        <taxon>Bacteria</taxon>
        <taxon>Pseudomonadati</taxon>
        <taxon>Pseudomonadota</taxon>
        <taxon>Gammaproteobacteria</taxon>
        <taxon>Pseudomonadales</taxon>
        <taxon>Pseudomonadaceae</taxon>
        <taxon>Pseudomonas</taxon>
    </lineage>
</organism>
<gene>
    <name evidence="4" type="ORF">SAMN04490205_0074</name>
    <name evidence="3" type="ORF">TU79_05575</name>
</gene>
<keyword evidence="6" id="KW-1185">Reference proteome</keyword>
<evidence type="ECO:0000259" key="2">
    <source>
        <dbReference type="Pfam" id="PF03413"/>
    </source>
</evidence>
<feature type="signal peptide" evidence="1">
    <location>
        <begin position="1"/>
        <end position="22"/>
    </location>
</feature>
<proteinExistence type="predicted"/>
<accession>A0A0R2ZLW7</accession>
<dbReference type="AlphaFoldDB" id="A0A0R2ZLW7"/>
<name>A0A0R2ZLW7_9PSED</name>
<evidence type="ECO:0000313" key="5">
    <source>
        <dbReference type="Proteomes" id="UP000052019"/>
    </source>
</evidence>
<dbReference type="Proteomes" id="UP000183126">
    <property type="component" value="Chromosome I"/>
</dbReference>
<dbReference type="EMBL" id="JYLK01000003">
    <property type="protein sequence ID" value="KRP61666.1"/>
    <property type="molecule type" value="Genomic_DNA"/>
</dbReference>
<feature type="domain" description="PepSY" evidence="2">
    <location>
        <begin position="42"/>
        <end position="99"/>
    </location>
</feature>